<dbReference type="EMBL" id="JBCEZU010000597">
    <property type="protein sequence ID" value="KAK9513371.1"/>
    <property type="molecule type" value="Genomic_DNA"/>
</dbReference>
<evidence type="ECO:0000313" key="2">
    <source>
        <dbReference type="Proteomes" id="UP001488805"/>
    </source>
</evidence>
<comment type="caution">
    <text evidence="1">The sequence shown here is derived from an EMBL/GenBank/DDBJ whole genome shotgun (WGS) entry which is preliminary data.</text>
</comment>
<evidence type="ECO:0000313" key="1">
    <source>
        <dbReference type="EMBL" id="KAK9513371.1"/>
    </source>
</evidence>
<organism evidence="1 2">
    <name type="scientific">Zoarces viviparus</name>
    <name type="common">Viviparous eelpout</name>
    <name type="synonym">Blennius viviparus</name>
    <dbReference type="NCBI Taxonomy" id="48416"/>
    <lineage>
        <taxon>Eukaryota</taxon>
        <taxon>Metazoa</taxon>
        <taxon>Chordata</taxon>
        <taxon>Craniata</taxon>
        <taxon>Vertebrata</taxon>
        <taxon>Euteleostomi</taxon>
        <taxon>Actinopterygii</taxon>
        <taxon>Neopterygii</taxon>
        <taxon>Teleostei</taxon>
        <taxon>Neoteleostei</taxon>
        <taxon>Acanthomorphata</taxon>
        <taxon>Eupercaria</taxon>
        <taxon>Perciformes</taxon>
        <taxon>Cottioidei</taxon>
        <taxon>Zoarcales</taxon>
        <taxon>Zoarcidae</taxon>
        <taxon>Zoarcinae</taxon>
        <taxon>Zoarces</taxon>
    </lineage>
</organism>
<sequence>MNASFAAKSERSEAYNLEPRRGGEIWHRRVWRAAQVGAEVSRGEFDSLTAPMKLLQESPRVDDAARFVRGAGSGAFKAGKHPPSSR</sequence>
<name>A0AAW1DSE7_ZOAVI</name>
<protein>
    <submittedName>
        <fullName evidence="1">Uncharacterized protein</fullName>
    </submittedName>
</protein>
<reference evidence="1 2" key="1">
    <citation type="journal article" date="2024" name="Genome Biol. Evol.">
        <title>Chromosome-level genome assembly of the viviparous eelpout Zoarces viviparus.</title>
        <authorList>
            <person name="Fuhrmann N."/>
            <person name="Brasseur M.V."/>
            <person name="Bakowski C.E."/>
            <person name="Podsiadlowski L."/>
            <person name="Prost S."/>
            <person name="Krehenwinkel H."/>
            <person name="Mayer C."/>
        </authorList>
    </citation>
    <scope>NUCLEOTIDE SEQUENCE [LARGE SCALE GENOMIC DNA]</scope>
    <source>
        <strain evidence="1">NO-MEL_2022_Ind0_liver</strain>
    </source>
</reference>
<proteinExistence type="predicted"/>
<dbReference type="AlphaFoldDB" id="A0AAW1DSE7"/>
<gene>
    <name evidence="1" type="ORF">VZT92_026908</name>
</gene>
<keyword evidence="2" id="KW-1185">Reference proteome</keyword>
<accession>A0AAW1DSE7</accession>
<dbReference type="Proteomes" id="UP001488805">
    <property type="component" value="Unassembled WGS sequence"/>
</dbReference>